<feature type="compositionally biased region" description="Polar residues" evidence="6">
    <location>
        <begin position="186"/>
        <end position="201"/>
    </location>
</feature>
<dbReference type="InterPro" id="IPR009009">
    <property type="entry name" value="RlpA-like_DPBB"/>
</dbReference>
<reference evidence="10" key="1">
    <citation type="journal article" date="2019" name="Int. J. Syst. Evol. Microbiol.">
        <title>The Global Catalogue of Microorganisms (GCM) 10K type strain sequencing project: providing services to taxonomists for standard genome sequencing and annotation.</title>
        <authorList>
            <consortium name="The Broad Institute Genomics Platform"/>
            <consortium name="The Broad Institute Genome Sequencing Center for Infectious Disease"/>
            <person name="Wu L."/>
            <person name="Ma J."/>
        </authorList>
    </citation>
    <scope>NUCLEOTIDE SEQUENCE [LARGE SCALE GENOMIC DNA]</scope>
    <source>
        <strain evidence="10">CGMCC 1.12121</strain>
    </source>
</reference>
<dbReference type="EMBL" id="JBHSEU010000021">
    <property type="protein sequence ID" value="MFC4539937.1"/>
    <property type="molecule type" value="Genomic_DNA"/>
</dbReference>
<comment type="subcellular location">
    <subcellularLocation>
        <location evidence="4">Cell membrane</location>
        <topology evidence="4">Lipid-anchor</topology>
    </subcellularLocation>
</comment>
<dbReference type="EC" id="4.2.2.-" evidence="4"/>
<keyword evidence="4" id="KW-0472">Membrane</keyword>
<dbReference type="Proteomes" id="UP001596030">
    <property type="component" value="Unassembled WGS sequence"/>
</dbReference>
<evidence type="ECO:0000259" key="8">
    <source>
        <dbReference type="PROSITE" id="PS51724"/>
    </source>
</evidence>
<dbReference type="Gene3D" id="3.30.70.1070">
    <property type="entry name" value="Sporulation related repeat"/>
    <property type="match status" value="1"/>
</dbReference>
<keyword evidence="4" id="KW-1003">Cell membrane</keyword>
<keyword evidence="10" id="KW-1185">Reference proteome</keyword>
<dbReference type="InterPro" id="IPR034718">
    <property type="entry name" value="RlpA"/>
</dbReference>
<sequence>MRVGGALVCLLMLLVAGCASDGGGGRYAQQNDAYPDAPPDVSDIPDAVPKDEPLAKSGNRSTYEVWGETYHVLSDPSGYVAEGDASWYGTKFQGYDTASGETYDMYKMSAAHRTLPLPTYVRVTNLDNRRSVIVRVNDRGPFHGDRLIDLSYAAAARLDILGNGTGHVRVEAIDPTQWAEQHKRSTASASQEGVATVSSGAPVQEPGEKTVDEDSTAKTPQQGRVAERQGGTGQYVQVAALSSAARAKALEKRLQEQVSRPVRVREEASVYRVQVGPVRDASHLDSIKAELHAAGFDQSFVVSATE</sequence>
<evidence type="ECO:0000256" key="4">
    <source>
        <dbReference type="HAMAP-Rule" id="MF_02071"/>
    </source>
</evidence>
<dbReference type="InterPro" id="IPR036680">
    <property type="entry name" value="SPOR-like_sf"/>
</dbReference>
<dbReference type="RefSeq" id="WP_246969444.1">
    <property type="nucleotide sequence ID" value="NZ_JAKGAN010000002.1"/>
</dbReference>
<gene>
    <name evidence="4" type="primary">rlpA</name>
    <name evidence="9" type="ORF">ACFO0U_14250</name>
</gene>
<evidence type="ECO:0000313" key="10">
    <source>
        <dbReference type="Proteomes" id="UP001596030"/>
    </source>
</evidence>
<dbReference type="InterPro" id="IPR036908">
    <property type="entry name" value="RlpA-like_sf"/>
</dbReference>
<dbReference type="PROSITE" id="PS51257">
    <property type="entry name" value="PROKAR_LIPOPROTEIN"/>
    <property type="match status" value="1"/>
</dbReference>
<evidence type="ECO:0000313" key="9">
    <source>
        <dbReference type="EMBL" id="MFC4539937.1"/>
    </source>
</evidence>
<keyword evidence="2 4" id="KW-0456">Lyase</keyword>
<proteinExistence type="inferred from homology"/>
<evidence type="ECO:0000256" key="1">
    <source>
        <dbReference type="ARBA" id="ARBA00022729"/>
    </source>
</evidence>
<dbReference type="InterPro" id="IPR012997">
    <property type="entry name" value="RplA"/>
</dbReference>
<dbReference type="PANTHER" id="PTHR34183:SF1">
    <property type="entry name" value="ENDOLYTIC PEPTIDOGLYCAN TRANSGLYCOSYLASE RLPA"/>
    <property type="match status" value="1"/>
</dbReference>
<comment type="function">
    <text evidence="4">Lytic transglycosylase with a strong preference for naked glycan strands that lack stem peptides.</text>
</comment>
<keyword evidence="4" id="KW-0564">Palmitate</keyword>
<dbReference type="PANTHER" id="PTHR34183">
    <property type="entry name" value="ENDOLYTIC PEPTIDOGLYCAN TRANSGLYCOSYLASE RLPA"/>
    <property type="match status" value="1"/>
</dbReference>
<comment type="caution">
    <text evidence="9">The sequence shown here is derived from an EMBL/GenBank/DDBJ whole genome shotgun (WGS) entry which is preliminary data.</text>
</comment>
<protein>
    <recommendedName>
        <fullName evidence="4">Endolytic peptidoglycan transglycosylase RlpA</fullName>
        <ecNumber evidence="4">4.2.2.-</ecNumber>
    </recommendedName>
</protein>
<feature type="region of interest" description="Disordered" evidence="6">
    <location>
        <begin position="180"/>
        <end position="231"/>
    </location>
</feature>
<feature type="domain" description="SPOR" evidence="8">
    <location>
        <begin position="228"/>
        <end position="304"/>
    </location>
</feature>
<dbReference type="InterPro" id="IPR007730">
    <property type="entry name" value="SPOR-like_dom"/>
</dbReference>
<evidence type="ECO:0000256" key="6">
    <source>
        <dbReference type="SAM" id="MobiDB-lite"/>
    </source>
</evidence>
<dbReference type="NCBIfam" id="TIGR00413">
    <property type="entry name" value="rlpA"/>
    <property type="match status" value="1"/>
</dbReference>
<evidence type="ECO:0000256" key="2">
    <source>
        <dbReference type="ARBA" id="ARBA00023239"/>
    </source>
</evidence>
<feature type="chain" id="PRO_5047342600" description="Endolytic peptidoglycan transglycosylase RlpA" evidence="7">
    <location>
        <begin position="22"/>
        <end position="306"/>
    </location>
</feature>
<feature type="compositionally biased region" description="Basic and acidic residues" evidence="6">
    <location>
        <begin position="206"/>
        <end position="216"/>
    </location>
</feature>
<dbReference type="SUPFAM" id="SSF50685">
    <property type="entry name" value="Barwin-like endoglucanases"/>
    <property type="match status" value="1"/>
</dbReference>
<keyword evidence="1 7" id="KW-0732">Signal</keyword>
<dbReference type="Pfam" id="PF05036">
    <property type="entry name" value="SPOR"/>
    <property type="match status" value="1"/>
</dbReference>
<organism evidence="9 10">
    <name type="scientific">Chromohalobacter sarecensis</name>
    <dbReference type="NCBI Taxonomy" id="245294"/>
    <lineage>
        <taxon>Bacteria</taxon>
        <taxon>Pseudomonadati</taxon>
        <taxon>Pseudomonadota</taxon>
        <taxon>Gammaproteobacteria</taxon>
        <taxon>Oceanospirillales</taxon>
        <taxon>Halomonadaceae</taxon>
        <taxon>Chromohalobacter</taxon>
    </lineage>
</organism>
<evidence type="ECO:0000256" key="7">
    <source>
        <dbReference type="SAM" id="SignalP"/>
    </source>
</evidence>
<evidence type="ECO:0000256" key="5">
    <source>
        <dbReference type="RuleBase" id="RU003495"/>
    </source>
</evidence>
<dbReference type="PROSITE" id="PS51724">
    <property type="entry name" value="SPOR"/>
    <property type="match status" value="1"/>
</dbReference>
<dbReference type="CDD" id="cd22268">
    <property type="entry name" value="DPBB_RlpA-like"/>
    <property type="match status" value="1"/>
</dbReference>
<feature type="signal peptide" evidence="7">
    <location>
        <begin position="1"/>
        <end position="21"/>
    </location>
</feature>
<comment type="similarity">
    <text evidence="4 5">Belongs to the RlpA family.</text>
</comment>
<name>A0ABV9D4V0_9GAMM</name>
<dbReference type="Pfam" id="PF03330">
    <property type="entry name" value="DPBB_1"/>
    <property type="match status" value="1"/>
</dbReference>
<dbReference type="SUPFAM" id="SSF110997">
    <property type="entry name" value="Sporulation related repeat"/>
    <property type="match status" value="1"/>
</dbReference>
<dbReference type="Gene3D" id="2.40.40.10">
    <property type="entry name" value="RlpA-like domain"/>
    <property type="match status" value="1"/>
</dbReference>
<dbReference type="HAMAP" id="MF_02071">
    <property type="entry name" value="RlpA"/>
    <property type="match status" value="1"/>
</dbReference>
<evidence type="ECO:0000256" key="3">
    <source>
        <dbReference type="ARBA" id="ARBA00023316"/>
    </source>
</evidence>
<keyword evidence="3 4" id="KW-0961">Cell wall biogenesis/degradation</keyword>
<accession>A0ABV9D4V0</accession>
<keyword evidence="4" id="KW-0449">Lipoprotein</keyword>